<evidence type="ECO:0000256" key="7">
    <source>
        <dbReference type="ARBA" id="ARBA00022679"/>
    </source>
</evidence>
<dbReference type="InterPro" id="IPR054728">
    <property type="entry name" value="RsmB-like_ferredoxin"/>
</dbReference>
<evidence type="ECO:0000313" key="15">
    <source>
        <dbReference type="EMBL" id="PMC58394.1"/>
    </source>
</evidence>
<evidence type="ECO:0000256" key="6">
    <source>
        <dbReference type="ARBA" id="ARBA00022603"/>
    </source>
</evidence>
<dbReference type="Gene3D" id="1.10.940.10">
    <property type="entry name" value="NusB-like"/>
    <property type="match status" value="1"/>
</dbReference>
<feature type="binding site" evidence="13">
    <location>
        <begin position="267"/>
        <end position="273"/>
    </location>
    <ligand>
        <name>S-adenosyl-L-methionine</name>
        <dbReference type="ChEBI" id="CHEBI:59789"/>
    </ligand>
</feature>
<proteinExistence type="inferred from homology"/>
<evidence type="ECO:0000256" key="5">
    <source>
        <dbReference type="ARBA" id="ARBA00022552"/>
    </source>
</evidence>
<comment type="similarity">
    <text evidence="13">Belongs to the class I-like SAM-binding methyltransferase superfamily. RsmB/NOP family.</text>
</comment>
<dbReference type="PRINTS" id="PR02008">
    <property type="entry name" value="RCMTFAMILY"/>
</dbReference>
<name>A0A2N6SMT9_9LACT</name>
<evidence type="ECO:0000256" key="9">
    <source>
        <dbReference type="ARBA" id="ARBA00022884"/>
    </source>
</evidence>
<comment type="subcellular location">
    <subcellularLocation>
        <location evidence="2">Cytoplasm</location>
    </subcellularLocation>
</comment>
<keyword evidence="7 13" id="KW-0808">Transferase</keyword>
<dbReference type="Gene3D" id="3.40.50.150">
    <property type="entry name" value="Vaccinia Virus protein VP39"/>
    <property type="match status" value="1"/>
</dbReference>
<dbReference type="GO" id="GO:0005737">
    <property type="term" value="C:cytoplasm"/>
    <property type="evidence" value="ECO:0007669"/>
    <property type="project" value="UniProtKB-SubCell"/>
</dbReference>
<evidence type="ECO:0000256" key="3">
    <source>
        <dbReference type="ARBA" id="ARBA00012140"/>
    </source>
</evidence>
<evidence type="ECO:0000256" key="11">
    <source>
        <dbReference type="ARBA" id="ARBA00031088"/>
    </source>
</evidence>
<evidence type="ECO:0000256" key="4">
    <source>
        <dbReference type="ARBA" id="ARBA00022490"/>
    </source>
</evidence>
<dbReference type="NCBIfam" id="TIGR00563">
    <property type="entry name" value="rsmB"/>
    <property type="match status" value="1"/>
</dbReference>
<protein>
    <recommendedName>
        <fullName evidence="3">16S rRNA (cytosine(967)-C(5))-methyltransferase</fullName>
        <ecNumber evidence="3">2.1.1.176</ecNumber>
    </recommendedName>
    <alternativeName>
        <fullName evidence="10">16S rRNA m5C967 methyltransferase</fullName>
    </alternativeName>
    <alternativeName>
        <fullName evidence="11">rRNA (cytosine-C(5)-)-methyltransferase RsmB</fullName>
    </alternativeName>
</protein>
<dbReference type="Pfam" id="PF22458">
    <property type="entry name" value="RsmF-B_ferredox"/>
    <property type="match status" value="1"/>
</dbReference>
<sequence>MKIKKRAQQQFAGNPRWQALTILYQVEYQKEYSNVLIQRMLQNTSLEERDSRLVVELVYGVIQRRKTLDYYLSAFIKGKKIDPWVLTLLRLTLYQMEYLDRIPNRAAIHEAVEIAKTNGHQGLGKFVNAILRRIQREGVPSFEAIKPLSKRLAIQYSIDEWIVEDLLETFDGEKTAQLLASLLERPYVSARINAPSMQRKQLIDAFQALGYDVQESKLSPVGIRFMTGNPVNSPLFEEGKITIQDESSMLVAPLGDIKGDERVLDACAAPGGKATHIASLLTTGHLTALDISKRKLNKVDEHLQRMHLDEKVTTHVADASKFVPKNDELYDIIYLDAPCSGLGLMRRKPEIKYEKTRRDIIQLSKIQEKLLDHMATLLKPGGTLIYSTCTLTQLENETVLKRFLEKHEAFSIDPIKATEVPEDILTPQGFVRVWPHQYHTDGFFIGQLTKSR</sequence>
<dbReference type="FunFam" id="3.40.50.150:FF:000022">
    <property type="entry name" value="Ribosomal RNA small subunit methyltransferase B"/>
    <property type="match status" value="1"/>
</dbReference>
<evidence type="ECO:0000313" key="16">
    <source>
        <dbReference type="Proteomes" id="UP000235682"/>
    </source>
</evidence>
<dbReference type="AlphaFoldDB" id="A0A2N6SMT9"/>
<dbReference type="PANTHER" id="PTHR22807">
    <property type="entry name" value="NOP2 YEAST -RELATED NOL1/NOP2/FMU SUN DOMAIN-CONTAINING"/>
    <property type="match status" value="1"/>
</dbReference>
<keyword evidence="9 13" id="KW-0694">RNA-binding</keyword>
<dbReference type="Pfam" id="PF01029">
    <property type="entry name" value="NusB"/>
    <property type="match status" value="1"/>
</dbReference>
<evidence type="ECO:0000256" key="8">
    <source>
        <dbReference type="ARBA" id="ARBA00022691"/>
    </source>
</evidence>
<keyword evidence="16" id="KW-1185">Reference proteome</keyword>
<dbReference type="InterPro" id="IPR006027">
    <property type="entry name" value="NusB_RsmB_TIM44"/>
</dbReference>
<dbReference type="InterPro" id="IPR029063">
    <property type="entry name" value="SAM-dependent_MTases_sf"/>
</dbReference>
<dbReference type="FunFam" id="1.10.940.10:FF:000006">
    <property type="entry name" value="16S rRNA (Cytosine(967)-C(5))-methyltransferase RsmB"/>
    <property type="match status" value="1"/>
</dbReference>
<evidence type="ECO:0000256" key="10">
    <source>
        <dbReference type="ARBA" id="ARBA00030399"/>
    </source>
</evidence>
<dbReference type="STRING" id="84521.SAMN04487994_100451"/>
<feature type="binding site" evidence="13">
    <location>
        <position position="290"/>
    </location>
    <ligand>
        <name>S-adenosyl-L-methionine</name>
        <dbReference type="ChEBI" id="CHEBI:59789"/>
    </ligand>
</feature>
<dbReference type="InterPro" id="IPR004573">
    <property type="entry name" value="rRNA_ssu_MeTfrase_B"/>
</dbReference>
<keyword evidence="6 13" id="KW-0489">Methyltransferase</keyword>
<feature type="domain" description="SAM-dependent MTase RsmB/NOP-type" evidence="14">
    <location>
        <begin position="178"/>
        <end position="451"/>
    </location>
</feature>
<dbReference type="PANTHER" id="PTHR22807:SF53">
    <property type="entry name" value="RIBOSOMAL RNA SMALL SUBUNIT METHYLTRANSFERASE B-RELATED"/>
    <property type="match status" value="1"/>
</dbReference>
<evidence type="ECO:0000256" key="13">
    <source>
        <dbReference type="PROSITE-ProRule" id="PRU01023"/>
    </source>
</evidence>
<evidence type="ECO:0000256" key="1">
    <source>
        <dbReference type="ARBA" id="ARBA00002724"/>
    </source>
</evidence>
<feature type="active site" description="Nucleophile" evidence="13">
    <location>
        <position position="389"/>
    </location>
</feature>
<gene>
    <name evidence="15" type="ORF">CJ205_04540</name>
</gene>
<dbReference type="NCBIfam" id="NF011494">
    <property type="entry name" value="PRK14902.1"/>
    <property type="match status" value="1"/>
</dbReference>
<dbReference type="Gene3D" id="3.30.70.1170">
    <property type="entry name" value="Sun protein, domain 3"/>
    <property type="match status" value="1"/>
</dbReference>
<comment type="function">
    <text evidence="1">Specifically methylates the cytosine at position 967 (m5C967) of 16S rRNA.</text>
</comment>
<dbReference type="InterPro" id="IPR035926">
    <property type="entry name" value="NusB-like_sf"/>
</dbReference>
<comment type="catalytic activity">
    <reaction evidence="12">
        <text>cytidine(967) in 16S rRNA + S-adenosyl-L-methionine = 5-methylcytidine(967) in 16S rRNA + S-adenosyl-L-homocysteine + H(+)</text>
        <dbReference type="Rhea" id="RHEA:42748"/>
        <dbReference type="Rhea" id="RHEA-COMP:10219"/>
        <dbReference type="Rhea" id="RHEA-COMP:10220"/>
        <dbReference type="ChEBI" id="CHEBI:15378"/>
        <dbReference type="ChEBI" id="CHEBI:57856"/>
        <dbReference type="ChEBI" id="CHEBI:59789"/>
        <dbReference type="ChEBI" id="CHEBI:74483"/>
        <dbReference type="ChEBI" id="CHEBI:82748"/>
        <dbReference type="EC" id="2.1.1.176"/>
    </reaction>
</comment>
<evidence type="ECO:0000259" key="14">
    <source>
        <dbReference type="PROSITE" id="PS51686"/>
    </source>
</evidence>
<dbReference type="PROSITE" id="PS51686">
    <property type="entry name" value="SAM_MT_RSMB_NOP"/>
    <property type="match status" value="1"/>
</dbReference>
<dbReference type="InterPro" id="IPR049560">
    <property type="entry name" value="MeTrfase_RsmB-F_NOP2_cat"/>
</dbReference>
<organism evidence="15 16">
    <name type="scientific">Dolosicoccus paucivorans</name>
    <dbReference type="NCBI Taxonomy" id="84521"/>
    <lineage>
        <taxon>Bacteria</taxon>
        <taxon>Bacillati</taxon>
        <taxon>Bacillota</taxon>
        <taxon>Bacilli</taxon>
        <taxon>Lactobacillales</taxon>
        <taxon>Aerococcaceae</taxon>
        <taxon>Dolosicoccus</taxon>
    </lineage>
</organism>
<dbReference type="EC" id="2.1.1.176" evidence="3"/>
<dbReference type="GO" id="GO:0006355">
    <property type="term" value="P:regulation of DNA-templated transcription"/>
    <property type="evidence" value="ECO:0007669"/>
    <property type="project" value="InterPro"/>
</dbReference>
<evidence type="ECO:0000256" key="12">
    <source>
        <dbReference type="ARBA" id="ARBA00047283"/>
    </source>
</evidence>
<feature type="binding site" evidence="13">
    <location>
        <position position="318"/>
    </location>
    <ligand>
        <name>S-adenosyl-L-methionine</name>
        <dbReference type="ChEBI" id="CHEBI:59789"/>
    </ligand>
</feature>
<dbReference type="GO" id="GO:0008649">
    <property type="term" value="F:rRNA methyltransferase activity"/>
    <property type="evidence" value="ECO:0007669"/>
    <property type="project" value="InterPro"/>
</dbReference>
<reference evidence="15 16" key="1">
    <citation type="submission" date="2017-09" db="EMBL/GenBank/DDBJ databases">
        <title>Bacterial strain isolated from the female urinary microbiota.</title>
        <authorList>
            <person name="Thomas-White K."/>
            <person name="Kumar N."/>
            <person name="Forster S."/>
            <person name="Putonti C."/>
            <person name="Lawley T."/>
            <person name="Wolfe A.J."/>
        </authorList>
    </citation>
    <scope>NUCLEOTIDE SEQUENCE [LARGE SCALE GENOMIC DNA]</scope>
    <source>
        <strain evidence="15 16">UMB0852</strain>
    </source>
</reference>
<keyword evidence="5" id="KW-0698">rRNA processing</keyword>
<dbReference type="GO" id="GO:0003723">
    <property type="term" value="F:RNA binding"/>
    <property type="evidence" value="ECO:0007669"/>
    <property type="project" value="UniProtKB-UniRule"/>
</dbReference>
<dbReference type="Pfam" id="PF01189">
    <property type="entry name" value="Methyltr_RsmB-F"/>
    <property type="match status" value="1"/>
</dbReference>
<keyword evidence="4" id="KW-0963">Cytoplasm</keyword>
<dbReference type="InterPro" id="IPR001678">
    <property type="entry name" value="MeTrfase_RsmB-F_NOP2_dom"/>
</dbReference>
<keyword evidence="8 13" id="KW-0949">S-adenosyl-L-methionine</keyword>
<feature type="binding site" evidence="13">
    <location>
        <position position="336"/>
    </location>
    <ligand>
        <name>S-adenosyl-L-methionine</name>
        <dbReference type="ChEBI" id="CHEBI:59789"/>
    </ligand>
</feature>
<dbReference type="SUPFAM" id="SSF53335">
    <property type="entry name" value="S-adenosyl-L-methionine-dependent methyltransferases"/>
    <property type="match status" value="1"/>
</dbReference>
<evidence type="ECO:0000256" key="2">
    <source>
        <dbReference type="ARBA" id="ARBA00004496"/>
    </source>
</evidence>
<accession>A0A2N6SMT9</accession>
<dbReference type="EMBL" id="PNHE01000015">
    <property type="protein sequence ID" value="PMC58394.1"/>
    <property type="molecule type" value="Genomic_DNA"/>
</dbReference>
<comment type="caution">
    <text evidence="15">The sequence shown here is derived from an EMBL/GenBank/DDBJ whole genome shotgun (WGS) entry which is preliminary data.</text>
</comment>
<dbReference type="InterPro" id="IPR023267">
    <property type="entry name" value="RCMT"/>
</dbReference>
<dbReference type="CDD" id="cd02440">
    <property type="entry name" value="AdoMet_MTases"/>
    <property type="match status" value="1"/>
</dbReference>
<dbReference type="SUPFAM" id="SSF48013">
    <property type="entry name" value="NusB-like"/>
    <property type="match status" value="1"/>
</dbReference>
<dbReference type="RefSeq" id="WP_102233326.1">
    <property type="nucleotide sequence ID" value="NZ_PNHE01000015.1"/>
</dbReference>
<dbReference type="Proteomes" id="UP000235682">
    <property type="component" value="Unassembled WGS sequence"/>
</dbReference>